<dbReference type="AlphaFoldDB" id="A0A7X6LWF8"/>
<dbReference type="GO" id="GO:0005829">
    <property type="term" value="C:cytosol"/>
    <property type="evidence" value="ECO:0007669"/>
    <property type="project" value="TreeGrafter"/>
</dbReference>
<dbReference type="PANTHER" id="PTHR47894:SF4">
    <property type="entry name" value="HTH-TYPE TRANSCRIPTIONAL REGULATOR GADX"/>
    <property type="match status" value="1"/>
</dbReference>
<feature type="domain" description="HTH araC/xylS-type" evidence="2">
    <location>
        <begin position="239"/>
        <end position="323"/>
    </location>
</feature>
<proteinExistence type="predicted"/>
<comment type="caution">
    <text evidence="3">The sequence shown here is derived from an EMBL/GenBank/DDBJ whole genome shotgun (WGS) entry which is preliminary data.</text>
</comment>
<protein>
    <submittedName>
        <fullName evidence="3">AraC family transcriptional regulator</fullName>
    </submittedName>
</protein>
<dbReference type="RefSeq" id="WP_157171589.1">
    <property type="nucleotide sequence ID" value="NZ_CAWPHS010000056.1"/>
</dbReference>
<accession>A0A7X6LWF8</accession>
<dbReference type="InterPro" id="IPR018060">
    <property type="entry name" value="HTH_AraC"/>
</dbReference>
<organism evidence="3 4">
    <name type="scientific">Nocardia veterana</name>
    <dbReference type="NCBI Taxonomy" id="132249"/>
    <lineage>
        <taxon>Bacteria</taxon>
        <taxon>Bacillati</taxon>
        <taxon>Actinomycetota</taxon>
        <taxon>Actinomycetes</taxon>
        <taxon>Mycobacteriales</taxon>
        <taxon>Nocardiaceae</taxon>
        <taxon>Nocardia</taxon>
    </lineage>
</organism>
<dbReference type="Pfam" id="PF12625">
    <property type="entry name" value="Arabinose_bd"/>
    <property type="match status" value="1"/>
</dbReference>
<evidence type="ECO:0000313" key="3">
    <source>
        <dbReference type="EMBL" id="NKY85742.1"/>
    </source>
</evidence>
<reference evidence="3 4" key="1">
    <citation type="submission" date="2020-04" db="EMBL/GenBank/DDBJ databases">
        <title>MicrobeNet Type strains.</title>
        <authorList>
            <person name="Nicholson A.C."/>
        </authorList>
    </citation>
    <scope>NUCLEOTIDE SEQUENCE [LARGE SCALE GENOMIC DNA]</scope>
    <source>
        <strain evidence="3 4">DSM 44445</strain>
    </source>
</reference>
<dbReference type="GO" id="GO:0003700">
    <property type="term" value="F:DNA-binding transcription factor activity"/>
    <property type="evidence" value="ECO:0007669"/>
    <property type="project" value="InterPro"/>
</dbReference>
<dbReference type="Gene3D" id="1.10.10.60">
    <property type="entry name" value="Homeodomain-like"/>
    <property type="match status" value="1"/>
</dbReference>
<keyword evidence="4" id="KW-1185">Reference proteome</keyword>
<dbReference type="EMBL" id="JAAXPE010000006">
    <property type="protein sequence ID" value="NKY85742.1"/>
    <property type="molecule type" value="Genomic_DNA"/>
</dbReference>
<evidence type="ECO:0000256" key="1">
    <source>
        <dbReference type="ARBA" id="ARBA00023125"/>
    </source>
</evidence>
<dbReference type="InterPro" id="IPR032687">
    <property type="entry name" value="AraC-type_N"/>
</dbReference>
<keyword evidence="1" id="KW-0238">DNA-binding</keyword>
<evidence type="ECO:0000259" key="2">
    <source>
        <dbReference type="PROSITE" id="PS01124"/>
    </source>
</evidence>
<dbReference type="SMART" id="SM00342">
    <property type="entry name" value="HTH_ARAC"/>
    <property type="match status" value="1"/>
</dbReference>
<name>A0A7X6LWF8_9NOCA</name>
<dbReference type="PANTHER" id="PTHR47894">
    <property type="entry name" value="HTH-TYPE TRANSCRIPTIONAL REGULATOR GADX"/>
    <property type="match status" value="1"/>
</dbReference>
<evidence type="ECO:0000313" key="4">
    <source>
        <dbReference type="Proteomes" id="UP000523447"/>
    </source>
</evidence>
<sequence length="340" mass="37059">MLDPVPAYNAVIVRCVLQTAADGLDKRALLRTAGIPETVLTSEYGMVASDAYLRLWERAEFGQPAPDSGLRISTTYYLGKHGIFDYLFTTAGTVGEGLATIHRFGAAMATNHRYSYDSDDLRGERTTTLELMQGEGRGAELTVQASFASTVARMRHASGTAVVPVRITLRQRAPRSHRAFVEAYGTNRIEFDAPADSITLRAADLELPLATADPVLAGIVRRYATIVPMPLLHDVSWPDRVQRVLAAALAGGDATLDTVARRLAVSPRTLQRRLAEAGTTWRRELDRARRAAAGNVPATTTKSALAARLGYSDARALRRAARRWNTETAVDPELDSRRTG</sequence>
<dbReference type="GO" id="GO:0000976">
    <property type="term" value="F:transcription cis-regulatory region binding"/>
    <property type="evidence" value="ECO:0007669"/>
    <property type="project" value="TreeGrafter"/>
</dbReference>
<dbReference type="PROSITE" id="PS01124">
    <property type="entry name" value="HTH_ARAC_FAMILY_2"/>
    <property type="match status" value="1"/>
</dbReference>
<dbReference type="Proteomes" id="UP000523447">
    <property type="component" value="Unassembled WGS sequence"/>
</dbReference>
<gene>
    <name evidence="3" type="ORF">HGA07_08915</name>
</gene>